<dbReference type="InterPro" id="IPR003651">
    <property type="entry name" value="Endonuclease3_FeS-loop_motif"/>
</dbReference>
<evidence type="ECO:0000256" key="4">
    <source>
        <dbReference type="ARBA" id="ARBA00022723"/>
    </source>
</evidence>
<dbReference type="InterPro" id="IPR004036">
    <property type="entry name" value="Endonuclease-III-like_CS2"/>
</dbReference>
<dbReference type="Gene3D" id="1.10.340.30">
    <property type="entry name" value="Hypothetical protein, domain 2"/>
    <property type="match status" value="1"/>
</dbReference>
<comment type="cofactor">
    <cofactor evidence="1">
        <name>[4Fe-4S] cluster</name>
        <dbReference type="ChEBI" id="CHEBI:49883"/>
    </cofactor>
</comment>
<dbReference type="EnsemblMetazoa" id="XM_022799746">
    <property type="protein sequence ID" value="XP_022655481"/>
    <property type="gene ID" value="LOC111248044"/>
</dbReference>
<evidence type="ECO:0000256" key="14">
    <source>
        <dbReference type="HAMAP-Rule" id="MF_03183"/>
    </source>
</evidence>
<feature type="compositionally biased region" description="Polar residues" evidence="15">
    <location>
        <begin position="1"/>
        <end position="17"/>
    </location>
</feature>
<dbReference type="EC" id="3.2.2.-" evidence="14"/>
<dbReference type="EC" id="4.2.99.18" evidence="14"/>
<evidence type="ECO:0000256" key="5">
    <source>
        <dbReference type="ARBA" id="ARBA00022763"/>
    </source>
</evidence>
<keyword evidence="9" id="KW-0411">Iron-sulfur</keyword>
<dbReference type="GO" id="GO:0006285">
    <property type="term" value="P:base-excision repair, AP site formation"/>
    <property type="evidence" value="ECO:0007669"/>
    <property type="project" value="UniProtKB-UniRule"/>
</dbReference>
<dbReference type="Pfam" id="PF00633">
    <property type="entry name" value="HHH"/>
    <property type="match status" value="1"/>
</dbReference>
<comment type="caution">
    <text evidence="14">Lacks conserved residue(s) required for the propagation of feature annotation.</text>
</comment>
<reference evidence="17" key="1">
    <citation type="submission" date="2021-01" db="UniProtKB">
        <authorList>
            <consortium name="EnsemblMetazoa"/>
        </authorList>
    </citation>
    <scope>IDENTIFICATION</scope>
</reference>
<dbReference type="AlphaFoldDB" id="A0A7M7JQ86"/>
<evidence type="ECO:0000256" key="11">
    <source>
        <dbReference type="ARBA" id="ARBA00023239"/>
    </source>
</evidence>
<evidence type="ECO:0000256" key="2">
    <source>
        <dbReference type="ARBA" id="ARBA00008343"/>
    </source>
</evidence>
<evidence type="ECO:0000256" key="15">
    <source>
        <dbReference type="SAM" id="MobiDB-lite"/>
    </source>
</evidence>
<keyword evidence="12 14" id="KW-0326">Glycosidase</keyword>
<feature type="compositionally biased region" description="Basic and acidic residues" evidence="15">
    <location>
        <begin position="55"/>
        <end position="64"/>
    </location>
</feature>
<dbReference type="OrthoDB" id="2099276at2759"/>
<feature type="domain" description="HhH-GPD" evidence="16">
    <location>
        <begin position="157"/>
        <end position="308"/>
    </location>
</feature>
<dbReference type="GO" id="GO:0046872">
    <property type="term" value="F:metal ion binding"/>
    <property type="evidence" value="ECO:0007669"/>
    <property type="project" value="UniProtKB-KW"/>
</dbReference>
<keyword evidence="8" id="KW-0408">Iron</keyword>
<dbReference type="PANTHER" id="PTHR43286">
    <property type="entry name" value="ENDONUCLEASE III-LIKE PROTEIN 1"/>
    <property type="match status" value="1"/>
</dbReference>
<dbReference type="Proteomes" id="UP000594260">
    <property type="component" value="Unplaced"/>
</dbReference>
<evidence type="ECO:0000259" key="16">
    <source>
        <dbReference type="SMART" id="SM00478"/>
    </source>
</evidence>
<evidence type="ECO:0000256" key="13">
    <source>
        <dbReference type="ARBA" id="ARBA00044632"/>
    </source>
</evidence>
<dbReference type="CDD" id="cd00056">
    <property type="entry name" value="ENDO3c"/>
    <property type="match status" value="1"/>
</dbReference>
<comment type="catalytic activity">
    <reaction evidence="13 14">
        <text>2'-deoxyribonucleotide-(2'-deoxyribose 5'-phosphate)-2'-deoxyribonucleotide-DNA = a 3'-end 2'-deoxyribonucleotide-(2,3-dehydro-2,3-deoxyribose 5'-phosphate)-DNA + a 5'-end 5'-phospho-2'-deoxyribonucleoside-DNA + H(+)</text>
        <dbReference type="Rhea" id="RHEA:66592"/>
        <dbReference type="Rhea" id="RHEA-COMP:13180"/>
        <dbReference type="Rhea" id="RHEA-COMP:16897"/>
        <dbReference type="Rhea" id="RHEA-COMP:17067"/>
        <dbReference type="ChEBI" id="CHEBI:15378"/>
        <dbReference type="ChEBI" id="CHEBI:136412"/>
        <dbReference type="ChEBI" id="CHEBI:157695"/>
        <dbReference type="ChEBI" id="CHEBI:167181"/>
        <dbReference type="EC" id="4.2.99.18"/>
    </reaction>
</comment>
<dbReference type="InterPro" id="IPR004035">
    <property type="entry name" value="Endouclease-III_FeS-bd_BS"/>
</dbReference>
<sequence length="333" mass="37485">MQIQQIEKMPQTRSKTQSSDKDAAQQLNKADFKLAKPRQRPAKGASLEGKNSTIKKPEKTKRPAERLVEAIKKEEEGQTSLRSTTSCAGDIEDLSDSQYKAKKAHWEPLRWMELIDGVRAMRSKKDAPVDTMGCHMCADPTASPKETRFQILISLLLSAQTKDEVNFAACCRLREHGFTPAKLKDTPEEEISKLIFPVGFYKTKAKNIKAVSAICYEKYKSDIPHSIEDLCKLPGIGPKMAYLAMNCAWNETVGIGVDTHVHRLAQRWKWLPKGTTKSPEDTRVQIESWVPSSLWQELNWLLVGFGQTVCLPVKPRCSECNVNHICPSAFKAK</sequence>
<keyword evidence="5 14" id="KW-0227">DNA damage</keyword>
<dbReference type="Gene3D" id="1.10.1670.10">
    <property type="entry name" value="Helix-hairpin-Helix base-excision DNA repair enzymes (C-terminal)"/>
    <property type="match status" value="1"/>
</dbReference>
<evidence type="ECO:0000256" key="1">
    <source>
        <dbReference type="ARBA" id="ARBA00001966"/>
    </source>
</evidence>
<dbReference type="Pfam" id="PF00730">
    <property type="entry name" value="HhH-GPD"/>
    <property type="match status" value="1"/>
</dbReference>
<accession>A0A7M7JQ86</accession>
<dbReference type="GO" id="GO:0005739">
    <property type="term" value="C:mitochondrion"/>
    <property type="evidence" value="ECO:0007669"/>
    <property type="project" value="UniProtKB-SubCell"/>
</dbReference>
<dbReference type="InterPro" id="IPR023170">
    <property type="entry name" value="HhH_base_excis_C"/>
</dbReference>
<dbReference type="GO" id="GO:0005634">
    <property type="term" value="C:nucleus"/>
    <property type="evidence" value="ECO:0007669"/>
    <property type="project" value="UniProtKB-SubCell"/>
</dbReference>
<evidence type="ECO:0000256" key="6">
    <source>
        <dbReference type="ARBA" id="ARBA00022801"/>
    </source>
</evidence>
<evidence type="ECO:0000256" key="10">
    <source>
        <dbReference type="ARBA" id="ARBA00023204"/>
    </source>
</evidence>
<dbReference type="GO" id="GO:0000703">
    <property type="term" value="F:oxidized pyrimidine nucleobase lesion DNA N-glycosylase activity"/>
    <property type="evidence" value="ECO:0007669"/>
    <property type="project" value="UniProtKB-UniRule"/>
</dbReference>
<dbReference type="SMART" id="SM00478">
    <property type="entry name" value="ENDO3c"/>
    <property type="match status" value="1"/>
</dbReference>
<keyword evidence="14" id="KW-0539">Nucleus</keyword>
<dbReference type="PANTHER" id="PTHR43286:SF1">
    <property type="entry name" value="ENDONUCLEASE III-LIKE PROTEIN 1"/>
    <property type="match status" value="1"/>
</dbReference>
<dbReference type="OMA" id="WQQFTHL"/>
<evidence type="ECO:0000256" key="9">
    <source>
        <dbReference type="ARBA" id="ARBA00023014"/>
    </source>
</evidence>
<dbReference type="InterPro" id="IPR030841">
    <property type="entry name" value="NTH1"/>
</dbReference>
<evidence type="ECO:0000256" key="3">
    <source>
        <dbReference type="ARBA" id="ARBA00022485"/>
    </source>
</evidence>
<keyword evidence="10 14" id="KW-0234">DNA repair</keyword>
<feature type="region of interest" description="Disordered" evidence="15">
    <location>
        <begin position="1"/>
        <end position="64"/>
    </location>
</feature>
<dbReference type="SMART" id="SM00525">
    <property type="entry name" value="FES"/>
    <property type="match status" value="1"/>
</dbReference>
<keyword evidence="3" id="KW-0004">4Fe-4S</keyword>
<keyword evidence="4" id="KW-0479">Metal-binding</keyword>
<gene>
    <name evidence="14" type="primary">NTH1</name>
</gene>
<dbReference type="GO" id="GO:0006289">
    <property type="term" value="P:nucleotide-excision repair"/>
    <property type="evidence" value="ECO:0007669"/>
    <property type="project" value="TreeGrafter"/>
</dbReference>
<dbReference type="GO" id="GO:0051539">
    <property type="term" value="F:4 iron, 4 sulfur cluster binding"/>
    <property type="evidence" value="ECO:0007669"/>
    <property type="project" value="UniProtKB-KW"/>
</dbReference>
<dbReference type="FunFam" id="1.10.340.30:FF:000005">
    <property type="entry name" value="Endonuclease III-like protein 1"/>
    <property type="match status" value="1"/>
</dbReference>
<comment type="function">
    <text evidence="14">Bifunctional DNA N-glycosylase with associated apurinic/apyrimidinic (AP) lyase function that catalyzes the first step in base excision repair (BER), the primary repair pathway for the repair of oxidative DNA damage. The DNA N-glycosylase activity releases the damaged DNA base from DNA by cleaving the N-glycosidic bond, leaving an AP site. The AP lyase activity cleaves the phosphodiester bond 3' to the AP site by a beta-elimination. Primarily recognizes and repairs oxidative base damage of pyrimidines.</text>
</comment>
<dbReference type="InParanoid" id="A0A7M7JQ86"/>
<evidence type="ECO:0000256" key="7">
    <source>
        <dbReference type="ARBA" id="ARBA00022946"/>
    </source>
</evidence>
<dbReference type="GO" id="GO:0140078">
    <property type="term" value="F:class I DNA-(apurinic or apyrimidinic site) endonuclease activity"/>
    <property type="evidence" value="ECO:0007669"/>
    <property type="project" value="UniProtKB-EC"/>
</dbReference>
<evidence type="ECO:0000256" key="8">
    <source>
        <dbReference type="ARBA" id="ARBA00023004"/>
    </source>
</evidence>
<name>A0A7M7JQ86_VARDE</name>
<dbReference type="HAMAP" id="MF_03183">
    <property type="entry name" value="Endonuclease_III_Nth"/>
    <property type="match status" value="1"/>
</dbReference>
<keyword evidence="6 14" id="KW-0378">Hydrolase</keyword>
<dbReference type="InterPro" id="IPR003265">
    <property type="entry name" value="HhH-GPD_domain"/>
</dbReference>
<keyword evidence="18" id="KW-1185">Reference proteome</keyword>
<organism evidence="17 18">
    <name type="scientific">Varroa destructor</name>
    <name type="common">Honeybee mite</name>
    <dbReference type="NCBI Taxonomy" id="109461"/>
    <lineage>
        <taxon>Eukaryota</taxon>
        <taxon>Metazoa</taxon>
        <taxon>Ecdysozoa</taxon>
        <taxon>Arthropoda</taxon>
        <taxon>Chelicerata</taxon>
        <taxon>Arachnida</taxon>
        <taxon>Acari</taxon>
        <taxon>Parasitiformes</taxon>
        <taxon>Mesostigmata</taxon>
        <taxon>Gamasina</taxon>
        <taxon>Dermanyssoidea</taxon>
        <taxon>Varroidae</taxon>
        <taxon>Varroa</taxon>
    </lineage>
</organism>
<comment type="subcellular location">
    <subcellularLocation>
        <location evidence="14">Nucleus</location>
    </subcellularLocation>
    <subcellularLocation>
        <location evidence="14">Mitochondrion</location>
    </subcellularLocation>
</comment>
<evidence type="ECO:0000256" key="12">
    <source>
        <dbReference type="ARBA" id="ARBA00023295"/>
    </source>
</evidence>
<dbReference type="FunFam" id="1.10.1670.10:FF:000003">
    <property type="entry name" value="Endonuclease III homolog"/>
    <property type="match status" value="1"/>
</dbReference>
<comment type="similarity">
    <text evidence="2 14">Belongs to the Nth/MutY family.</text>
</comment>
<dbReference type="PROSITE" id="PS01155">
    <property type="entry name" value="ENDONUCLEASE_III_2"/>
    <property type="match status" value="1"/>
</dbReference>
<keyword evidence="14" id="KW-0496">Mitochondrion</keyword>
<evidence type="ECO:0000313" key="17">
    <source>
        <dbReference type="EnsemblMetazoa" id="XP_022655481"/>
    </source>
</evidence>
<dbReference type="GO" id="GO:0003677">
    <property type="term" value="F:DNA binding"/>
    <property type="evidence" value="ECO:0007669"/>
    <property type="project" value="UniProtKB-UniRule"/>
</dbReference>
<dbReference type="InterPro" id="IPR000445">
    <property type="entry name" value="HhH_motif"/>
</dbReference>
<keyword evidence="11 14" id="KW-0456">Lyase</keyword>
<keyword evidence="7" id="KW-0809">Transit peptide</keyword>
<dbReference type="SUPFAM" id="SSF48150">
    <property type="entry name" value="DNA-glycosylase"/>
    <property type="match status" value="1"/>
</dbReference>
<proteinExistence type="inferred from homology"/>
<protein>
    <recommendedName>
        <fullName evidence="14">Endonuclease III homolog</fullName>
        <ecNumber evidence="14">3.2.2.-</ecNumber>
        <ecNumber evidence="14">4.2.99.18</ecNumber>
    </recommendedName>
    <alternativeName>
        <fullName evidence="14">Bifunctional DNA N-glycosylase/DNA-(apurinic or apyrimidinic site) lyase</fullName>
        <shortName evidence="14">DNA glycosylase/AP lyase</shortName>
    </alternativeName>
</protein>
<dbReference type="FunCoup" id="A0A7M7JQ86">
    <property type="interactions" value="1018"/>
</dbReference>
<dbReference type="PROSITE" id="PS00764">
    <property type="entry name" value="ENDONUCLEASE_III_1"/>
    <property type="match status" value="1"/>
</dbReference>
<dbReference type="InterPro" id="IPR011257">
    <property type="entry name" value="DNA_glycosylase"/>
</dbReference>
<evidence type="ECO:0000313" key="18">
    <source>
        <dbReference type="Proteomes" id="UP000594260"/>
    </source>
</evidence>